<dbReference type="Gene3D" id="3.40.250.10">
    <property type="entry name" value="Rhodanese-like domain"/>
    <property type="match status" value="1"/>
</dbReference>
<comment type="caution">
    <text evidence="3">The sequence shown here is derived from an EMBL/GenBank/DDBJ whole genome shotgun (WGS) entry which is preliminary data.</text>
</comment>
<keyword evidence="1" id="KW-0472">Membrane</keyword>
<dbReference type="PANTHER" id="PTHR43031:SF16">
    <property type="entry name" value="OXIDOREDUCTASE"/>
    <property type="match status" value="1"/>
</dbReference>
<dbReference type="InterPro" id="IPR001763">
    <property type="entry name" value="Rhodanese-like_dom"/>
</dbReference>
<dbReference type="InterPro" id="IPR050229">
    <property type="entry name" value="GlpE_sulfurtransferase"/>
</dbReference>
<feature type="domain" description="Rhodanese" evidence="2">
    <location>
        <begin position="16"/>
        <end position="109"/>
    </location>
</feature>
<dbReference type="OrthoDB" id="9808735at2"/>
<keyword evidence="4" id="KW-1185">Reference proteome</keyword>
<dbReference type="PROSITE" id="PS50206">
    <property type="entry name" value="RHODANESE_3"/>
    <property type="match status" value="1"/>
</dbReference>
<dbReference type="SMART" id="SM00450">
    <property type="entry name" value="RHOD"/>
    <property type="match status" value="1"/>
</dbReference>
<feature type="transmembrane region" description="Helical" evidence="1">
    <location>
        <begin position="150"/>
        <end position="170"/>
    </location>
</feature>
<dbReference type="Pfam" id="PF11127">
    <property type="entry name" value="YgaP-like_TM"/>
    <property type="match status" value="1"/>
</dbReference>
<keyword evidence="1" id="KW-1133">Transmembrane helix</keyword>
<organism evidence="3 4">
    <name type="scientific">Methylophaga lonarensis MPL</name>
    <dbReference type="NCBI Taxonomy" id="1286106"/>
    <lineage>
        <taxon>Bacteria</taxon>
        <taxon>Pseudomonadati</taxon>
        <taxon>Pseudomonadota</taxon>
        <taxon>Gammaproteobacteria</taxon>
        <taxon>Thiotrichales</taxon>
        <taxon>Piscirickettsiaceae</taxon>
        <taxon>Methylophaga</taxon>
    </lineage>
</organism>
<evidence type="ECO:0000256" key="1">
    <source>
        <dbReference type="SAM" id="Phobius"/>
    </source>
</evidence>
<evidence type="ECO:0000313" key="4">
    <source>
        <dbReference type="Proteomes" id="UP000012019"/>
    </source>
</evidence>
<dbReference type="AlphaFoldDB" id="M7PRE2"/>
<keyword evidence="1" id="KW-0812">Transmembrane</keyword>
<feature type="transmembrane region" description="Helical" evidence="1">
    <location>
        <begin position="123"/>
        <end position="144"/>
    </location>
</feature>
<dbReference type="GO" id="GO:0016740">
    <property type="term" value="F:transferase activity"/>
    <property type="evidence" value="ECO:0007669"/>
    <property type="project" value="UniProtKB-KW"/>
</dbReference>
<dbReference type="Proteomes" id="UP000012019">
    <property type="component" value="Unassembled WGS sequence"/>
</dbReference>
<proteinExistence type="predicted"/>
<dbReference type="STRING" id="1286106.MPL1_07663"/>
<gene>
    <name evidence="3" type="ORF">MPL1_07663</name>
</gene>
<dbReference type="EMBL" id="APHR01000037">
    <property type="protein sequence ID" value="EMR13009.1"/>
    <property type="molecule type" value="Genomic_DNA"/>
</dbReference>
<sequence>MSVEKISAEQFLQLQPAEDLCLLDVRTAAEVRNDALPGIIEVPVDQLDAEKFKTILQQRDHSGPVYLICQSGRRAEIAASKLAKAIENPLLIVEGGMAAIRQKKKPTTTTTGTMISLERQVRIAVGILIILTVLAGFIFSPVWFGVTGLMGLGLLYAGITDNCMLGMIMAKAPWNR</sequence>
<dbReference type="CDD" id="cd00158">
    <property type="entry name" value="RHOD"/>
    <property type="match status" value="1"/>
</dbReference>
<dbReference type="InterPro" id="IPR036873">
    <property type="entry name" value="Rhodanese-like_dom_sf"/>
</dbReference>
<dbReference type="SUPFAM" id="SSF52821">
    <property type="entry name" value="Rhodanese/Cell cycle control phosphatase"/>
    <property type="match status" value="1"/>
</dbReference>
<dbReference type="PANTHER" id="PTHR43031">
    <property type="entry name" value="FAD-DEPENDENT OXIDOREDUCTASE"/>
    <property type="match status" value="1"/>
</dbReference>
<evidence type="ECO:0000313" key="3">
    <source>
        <dbReference type="EMBL" id="EMR13009.1"/>
    </source>
</evidence>
<reference evidence="3 4" key="1">
    <citation type="journal article" date="2013" name="Genome Announc.">
        <title>Draft Genome Sequence of Methylophaga lonarensis MPLT, a Haloalkaliphilic (Non-Methane-Utilizing) Methylotroph.</title>
        <authorList>
            <person name="Shetty S.A."/>
            <person name="Marathe N.P."/>
            <person name="Munot H."/>
            <person name="Antony C.P."/>
            <person name="Dhotre D.P."/>
            <person name="Murrell J.C."/>
            <person name="Shouche Y.S."/>
        </authorList>
    </citation>
    <scope>NUCLEOTIDE SEQUENCE [LARGE SCALE GENOMIC DNA]</scope>
    <source>
        <strain evidence="3 4">MPL</strain>
    </source>
</reference>
<keyword evidence="3" id="KW-0808">Transferase</keyword>
<dbReference type="eggNOG" id="COG0607">
    <property type="taxonomic scope" value="Bacteria"/>
</dbReference>
<protein>
    <submittedName>
        <fullName evidence="3">Sulfurtransferase</fullName>
    </submittedName>
</protein>
<dbReference type="Pfam" id="PF00581">
    <property type="entry name" value="Rhodanese"/>
    <property type="match status" value="1"/>
</dbReference>
<dbReference type="InterPro" id="IPR021309">
    <property type="entry name" value="YgaP-like_TM"/>
</dbReference>
<accession>M7PRE2</accession>
<evidence type="ECO:0000259" key="2">
    <source>
        <dbReference type="PROSITE" id="PS50206"/>
    </source>
</evidence>
<name>M7PRE2_9GAMM</name>
<dbReference type="PATRIC" id="fig|1286106.3.peg.1539"/>
<dbReference type="Gene3D" id="6.10.140.1340">
    <property type="match status" value="1"/>
</dbReference>
<dbReference type="RefSeq" id="WP_009726521.1">
    <property type="nucleotide sequence ID" value="NZ_APHR01000037.1"/>
</dbReference>